<feature type="transmembrane region" description="Helical" evidence="13">
    <location>
        <begin position="21"/>
        <end position="44"/>
    </location>
</feature>
<evidence type="ECO:0000256" key="1">
    <source>
        <dbReference type="ARBA" id="ARBA00000085"/>
    </source>
</evidence>
<dbReference type="InterPro" id="IPR003018">
    <property type="entry name" value="GAF"/>
</dbReference>
<dbReference type="Proteomes" id="UP000481030">
    <property type="component" value="Unassembled WGS sequence"/>
</dbReference>
<dbReference type="PROSITE" id="PS50109">
    <property type="entry name" value="HIS_KIN"/>
    <property type="match status" value="1"/>
</dbReference>
<feature type="transmembrane region" description="Helical" evidence="13">
    <location>
        <begin position="207"/>
        <end position="231"/>
    </location>
</feature>
<evidence type="ECO:0000259" key="14">
    <source>
        <dbReference type="PROSITE" id="PS50109"/>
    </source>
</evidence>
<keyword evidence="16" id="KW-1185">Reference proteome</keyword>
<dbReference type="EC" id="2.7.13.3" evidence="3"/>
<keyword evidence="8" id="KW-0418">Kinase</keyword>
<evidence type="ECO:0000256" key="7">
    <source>
        <dbReference type="ARBA" id="ARBA00022741"/>
    </source>
</evidence>
<dbReference type="InterPro" id="IPR005467">
    <property type="entry name" value="His_kinase_dom"/>
</dbReference>
<evidence type="ECO:0000256" key="9">
    <source>
        <dbReference type="ARBA" id="ARBA00022840"/>
    </source>
</evidence>
<dbReference type="GO" id="GO:0000155">
    <property type="term" value="F:phosphorelay sensor kinase activity"/>
    <property type="evidence" value="ECO:0007669"/>
    <property type="project" value="InterPro"/>
</dbReference>
<evidence type="ECO:0000256" key="4">
    <source>
        <dbReference type="ARBA" id="ARBA00022475"/>
    </source>
</evidence>
<evidence type="ECO:0000256" key="3">
    <source>
        <dbReference type="ARBA" id="ARBA00012438"/>
    </source>
</evidence>
<dbReference type="Pfam" id="PF01590">
    <property type="entry name" value="GAF"/>
    <property type="match status" value="1"/>
</dbReference>
<evidence type="ECO:0000256" key="6">
    <source>
        <dbReference type="ARBA" id="ARBA00022692"/>
    </source>
</evidence>
<dbReference type="Pfam" id="PF07694">
    <property type="entry name" value="5TM-5TMR_LYT"/>
    <property type="match status" value="1"/>
</dbReference>
<comment type="catalytic activity">
    <reaction evidence="1">
        <text>ATP + protein L-histidine = ADP + protein N-phospho-L-histidine.</text>
        <dbReference type="EC" id="2.7.13.3"/>
    </reaction>
</comment>
<evidence type="ECO:0000256" key="13">
    <source>
        <dbReference type="SAM" id="Phobius"/>
    </source>
</evidence>
<dbReference type="PANTHER" id="PTHR34220">
    <property type="entry name" value="SENSOR HISTIDINE KINASE YPDA"/>
    <property type="match status" value="1"/>
</dbReference>
<dbReference type="PRINTS" id="PR00344">
    <property type="entry name" value="BCTRLSENSOR"/>
</dbReference>
<evidence type="ECO:0000256" key="5">
    <source>
        <dbReference type="ARBA" id="ARBA00022679"/>
    </source>
</evidence>
<evidence type="ECO:0000256" key="10">
    <source>
        <dbReference type="ARBA" id="ARBA00022989"/>
    </source>
</evidence>
<gene>
    <name evidence="15" type="ORF">F7731_12750</name>
</gene>
<dbReference type="SMART" id="SM00387">
    <property type="entry name" value="HATPase_c"/>
    <property type="match status" value="1"/>
</dbReference>
<dbReference type="InterPro" id="IPR004358">
    <property type="entry name" value="Sig_transdc_His_kin-like_C"/>
</dbReference>
<dbReference type="Pfam" id="PF02518">
    <property type="entry name" value="HATPase_c"/>
    <property type="match status" value="1"/>
</dbReference>
<keyword evidence="4" id="KW-1003">Cell membrane</keyword>
<reference evidence="15 16" key="1">
    <citation type="journal article" date="2016" name="Antonie Van Leeuwenhoek">
        <title>Bacillus depressus sp. nov., isolated from soil of a sunflower field.</title>
        <authorList>
            <person name="Wei X."/>
            <person name="Xin D."/>
            <person name="Xin Y."/>
            <person name="Zhang H."/>
            <person name="Wang T."/>
            <person name="Zhang J."/>
        </authorList>
    </citation>
    <scope>NUCLEOTIDE SEQUENCE [LARGE SCALE GENOMIC DNA]</scope>
    <source>
        <strain evidence="15 16">BZ1</strain>
    </source>
</reference>
<dbReference type="EMBL" id="WBOS01000004">
    <property type="protein sequence ID" value="KAB2336346.1"/>
    <property type="molecule type" value="Genomic_DNA"/>
</dbReference>
<evidence type="ECO:0000313" key="15">
    <source>
        <dbReference type="EMBL" id="KAB2336346.1"/>
    </source>
</evidence>
<dbReference type="GO" id="GO:0005524">
    <property type="term" value="F:ATP binding"/>
    <property type="evidence" value="ECO:0007669"/>
    <property type="project" value="UniProtKB-KW"/>
</dbReference>
<feature type="domain" description="Histidine kinase" evidence="14">
    <location>
        <begin position="491"/>
        <end position="598"/>
    </location>
</feature>
<dbReference type="SUPFAM" id="SSF55781">
    <property type="entry name" value="GAF domain-like"/>
    <property type="match status" value="1"/>
</dbReference>
<keyword evidence="10 13" id="KW-1133">Transmembrane helix</keyword>
<dbReference type="SUPFAM" id="SSF55874">
    <property type="entry name" value="ATPase domain of HSP90 chaperone/DNA topoisomerase II/histidine kinase"/>
    <property type="match status" value="1"/>
</dbReference>
<evidence type="ECO:0000313" key="16">
    <source>
        <dbReference type="Proteomes" id="UP000481030"/>
    </source>
</evidence>
<dbReference type="OrthoDB" id="9776552at2"/>
<evidence type="ECO:0000256" key="11">
    <source>
        <dbReference type="ARBA" id="ARBA00023012"/>
    </source>
</evidence>
<feature type="transmembrane region" description="Helical" evidence="13">
    <location>
        <begin position="137"/>
        <end position="162"/>
    </location>
</feature>
<dbReference type="InterPro" id="IPR003594">
    <property type="entry name" value="HATPase_dom"/>
</dbReference>
<protein>
    <recommendedName>
        <fullName evidence="3">histidine kinase</fullName>
        <ecNumber evidence="3">2.7.13.3</ecNumber>
    </recommendedName>
</protein>
<keyword evidence="9" id="KW-0067">ATP-binding</keyword>
<name>A0A6L3V7N8_9BACI</name>
<dbReference type="InterPro" id="IPR050640">
    <property type="entry name" value="Bact_2-comp_sensor_kinase"/>
</dbReference>
<comment type="subcellular location">
    <subcellularLocation>
        <location evidence="2">Cell membrane</location>
        <topology evidence="2">Multi-pass membrane protein</topology>
    </subcellularLocation>
</comment>
<accession>A0A6L3V7N8</accession>
<feature type="transmembrane region" description="Helical" evidence="13">
    <location>
        <begin position="111"/>
        <end position="131"/>
    </location>
</feature>
<dbReference type="InterPro" id="IPR036890">
    <property type="entry name" value="HATPase_C_sf"/>
</dbReference>
<keyword evidence="7" id="KW-0547">Nucleotide-binding</keyword>
<evidence type="ECO:0000256" key="12">
    <source>
        <dbReference type="ARBA" id="ARBA00023136"/>
    </source>
</evidence>
<dbReference type="GO" id="GO:0071555">
    <property type="term" value="P:cell wall organization"/>
    <property type="evidence" value="ECO:0007669"/>
    <property type="project" value="InterPro"/>
</dbReference>
<evidence type="ECO:0000256" key="2">
    <source>
        <dbReference type="ARBA" id="ARBA00004651"/>
    </source>
</evidence>
<dbReference type="AlphaFoldDB" id="A0A6L3V7N8"/>
<dbReference type="InterPro" id="IPR011620">
    <property type="entry name" value="Sig_transdc_His_kinase_LytS_TM"/>
</dbReference>
<dbReference type="PANTHER" id="PTHR34220:SF7">
    <property type="entry name" value="SENSOR HISTIDINE KINASE YPDA"/>
    <property type="match status" value="1"/>
</dbReference>
<proteinExistence type="predicted"/>
<evidence type="ECO:0000256" key="8">
    <source>
        <dbReference type="ARBA" id="ARBA00022777"/>
    </source>
</evidence>
<feature type="transmembrane region" description="Helical" evidence="13">
    <location>
        <begin position="174"/>
        <end position="195"/>
    </location>
</feature>
<organism evidence="15 16">
    <name type="scientific">Cytobacillus depressus</name>
    <dbReference type="NCBI Taxonomy" id="1602942"/>
    <lineage>
        <taxon>Bacteria</taxon>
        <taxon>Bacillati</taxon>
        <taxon>Bacillota</taxon>
        <taxon>Bacilli</taxon>
        <taxon>Bacillales</taxon>
        <taxon>Bacillaceae</taxon>
        <taxon>Cytobacillus</taxon>
    </lineage>
</organism>
<keyword evidence="11" id="KW-0902">Two-component regulatory system</keyword>
<dbReference type="InterPro" id="IPR010559">
    <property type="entry name" value="Sig_transdc_His_kin_internal"/>
</dbReference>
<dbReference type="GO" id="GO:0005886">
    <property type="term" value="C:plasma membrane"/>
    <property type="evidence" value="ECO:0007669"/>
    <property type="project" value="UniProtKB-SubCell"/>
</dbReference>
<dbReference type="Gene3D" id="3.30.565.10">
    <property type="entry name" value="Histidine kinase-like ATPase, C-terminal domain"/>
    <property type="match status" value="1"/>
</dbReference>
<feature type="transmembrane region" description="Helical" evidence="13">
    <location>
        <begin position="64"/>
        <end position="84"/>
    </location>
</feature>
<keyword evidence="6 13" id="KW-0812">Transmembrane</keyword>
<comment type="caution">
    <text evidence="15">The sequence shown here is derived from an EMBL/GenBank/DDBJ whole genome shotgun (WGS) entry which is preliminary data.</text>
</comment>
<keyword evidence="5" id="KW-0808">Transferase</keyword>
<sequence length="598" mass="66618">MKNRSTMKKEIYLRVEKKRGFNMWDLLSQMLSRMTLIITIAFLFTRLPIFRQMIYRDLNIKGSFVMIMLFGLFGVIGNYTAIVVNPEAHVISNLWNPELQMNNAIADTRNIGIIMGGLVGGPLVGLGSALIAGGHRFFMGGFISEASFIASLVGGGLAGLFGRKLRGIGLIRPLPMLLISILILIIQILLIPLFTTQHITALHLISYTGIPIIVINSIGIWICAMIFYSVIQAEERTRANQTATALSIANRTLSLFRQGLNESTASKAAKVIQQLTNVDHVAITRGIRELAHTGGTSNPSELKYREQVIKTGNMKIVRSFTNALYPRNVNNAAFIVLPLLVKDKTIGTLTFYFRHPFLMTSVEREMAEGLSNLFSSQLELGEVERYNKLLQDAEVKALHAQIHPHFLFNALNTIVALCRMDPMLARKLLLHLSTFLRNNLTGLTDRLVRIEKELENVHAYFALEEARFPDRFELSVEMDPNLSHALIPPFILQPLVENAITHGELKNLGETGKIHINIKQRTESKLQLIVIDNGIGVPPERLVDLGQRVVNSTKNGSGSALFNIKERLTALFSQNASFNMESKPGQGTTVSITLPIQF</sequence>
<keyword evidence="12 13" id="KW-0472">Membrane</keyword>
<dbReference type="Pfam" id="PF06580">
    <property type="entry name" value="His_kinase"/>
    <property type="match status" value="1"/>
</dbReference>